<organism evidence="3 4">
    <name type="scientific">Leptospira weilii serovar Ranarum str. ICFT</name>
    <dbReference type="NCBI Taxonomy" id="1218598"/>
    <lineage>
        <taxon>Bacteria</taxon>
        <taxon>Pseudomonadati</taxon>
        <taxon>Spirochaetota</taxon>
        <taxon>Spirochaetia</taxon>
        <taxon>Leptospirales</taxon>
        <taxon>Leptospiraceae</taxon>
        <taxon>Leptospira</taxon>
    </lineage>
</organism>
<sequence length="138" mass="15796">MKDGTILKGKVSSQNAHNLTVKTEDGKSQEIPKIRILKVVYKDDVSKEEALRIKKEEEAKLAEKEKEGLEFAKKAKQELLEKESKSVEAQKKEEGRLARLQKRGLSPWDVAWKSAVFPGWGNGSMKERRPRSFIRSFL</sequence>
<keyword evidence="4" id="KW-1185">Reference proteome</keyword>
<feature type="region of interest" description="Disordered" evidence="2">
    <location>
        <begin position="1"/>
        <end position="25"/>
    </location>
</feature>
<dbReference type="Proteomes" id="UP000012313">
    <property type="component" value="Unassembled WGS sequence"/>
</dbReference>
<reference evidence="3" key="1">
    <citation type="submission" date="2013-03" db="EMBL/GenBank/DDBJ databases">
        <authorList>
            <person name="Harkins D.M."/>
            <person name="Durkin A.S."/>
            <person name="Brinkac L.M."/>
            <person name="Haft D.H."/>
            <person name="Selengut J.D."/>
            <person name="Sanka R."/>
            <person name="DePew J."/>
            <person name="Purushe J."/>
            <person name="Hartskeerl R.A."/>
            <person name="Ahmed A."/>
            <person name="van der Linden H."/>
            <person name="Goris M.G.A."/>
            <person name="Vinetz J.M."/>
            <person name="Sutton G.G."/>
            <person name="Nierman W.C."/>
            <person name="Fouts D.E."/>
        </authorList>
    </citation>
    <scope>NUCLEOTIDE SEQUENCE [LARGE SCALE GENOMIC DNA]</scope>
    <source>
        <strain evidence="3">ICFT</strain>
    </source>
</reference>
<comment type="caution">
    <text evidence="3">The sequence shown here is derived from an EMBL/GenBank/DDBJ whole genome shotgun (WGS) entry which is preliminary data.</text>
</comment>
<feature type="compositionally biased region" description="Polar residues" evidence="2">
    <location>
        <begin position="11"/>
        <end position="21"/>
    </location>
</feature>
<dbReference type="NCBIfam" id="NF047433">
    <property type="entry name" value="Lepto_7_Nterm"/>
    <property type="match status" value="1"/>
</dbReference>
<accession>N1WKT1</accession>
<evidence type="ECO:0000256" key="1">
    <source>
        <dbReference type="SAM" id="Coils"/>
    </source>
</evidence>
<name>N1WKT1_9LEPT</name>
<keyword evidence="1" id="KW-0175">Coiled coil</keyword>
<feature type="coiled-coil region" evidence="1">
    <location>
        <begin position="45"/>
        <end position="93"/>
    </location>
</feature>
<evidence type="ECO:0000313" key="4">
    <source>
        <dbReference type="Proteomes" id="UP000012313"/>
    </source>
</evidence>
<proteinExistence type="predicted"/>
<gene>
    <name evidence="3" type="ORF">LEP1GSC060_2633</name>
</gene>
<dbReference type="EMBL" id="AOHC02000029">
    <property type="protein sequence ID" value="EMY77937.1"/>
    <property type="molecule type" value="Genomic_DNA"/>
</dbReference>
<dbReference type="AlphaFoldDB" id="N1WKT1"/>
<dbReference type="OrthoDB" id="340606at2"/>
<protein>
    <submittedName>
        <fullName evidence="3">Uncharacterized protein</fullName>
    </submittedName>
</protein>
<evidence type="ECO:0000256" key="2">
    <source>
        <dbReference type="SAM" id="MobiDB-lite"/>
    </source>
</evidence>
<dbReference type="STRING" id="1218598.LEP1GSC060_2633"/>
<evidence type="ECO:0000313" key="3">
    <source>
        <dbReference type="EMBL" id="EMY77937.1"/>
    </source>
</evidence>